<dbReference type="PANTHER" id="PTHR11439:SF483">
    <property type="entry name" value="PEPTIDE SYNTHASE GLIP-LIKE, PUTATIVE (AFU_ORTHOLOGUE AFUA_3G12920)-RELATED"/>
    <property type="match status" value="1"/>
</dbReference>
<accession>A0A2N9H237</accession>
<protein>
    <recommendedName>
        <fullName evidence="2">Reverse transcriptase Ty1/copia-type domain-containing protein</fullName>
    </recommendedName>
</protein>
<dbReference type="PANTHER" id="PTHR11439">
    <property type="entry name" value="GAG-POL-RELATED RETROTRANSPOSON"/>
    <property type="match status" value="1"/>
</dbReference>
<gene>
    <name evidence="1" type="ORF">FSB_LOCUS33542</name>
</gene>
<evidence type="ECO:0008006" key="2">
    <source>
        <dbReference type="Google" id="ProtNLM"/>
    </source>
</evidence>
<dbReference type="CDD" id="cd09272">
    <property type="entry name" value="RNase_HI_RT_Ty1"/>
    <property type="match status" value="1"/>
</dbReference>
<dbReference type="AlphaFoldDB" id="A0A2N9H237"/>
<evidence type="ECO:0000313" key="1">
    <source>
        <dbReference type="EMBL" id="SPD05660.1"/>
    </source>
</evidence>
<reference evidence="1" key="1">
    <citation type="submission" date="2018-02" db="EMBL/GenBank/DDBJ databases">
        <authorList>
            <person name="Cohen D.B."/>
            <person name="Kent A.D."/>
        </authorList>
    </citation>
    <scope>NUCLEOTIDE SEQUENCE</scope>
</reference>
<name>A0A2N9H237_FAGSY</name>
<organism evidence="1">
    <name type="scientific">Fagus sylvatica</name>
    <name type="common">Beechnut</name>
    <dbReference type="NCBI Taxonomy" id="28930"/>
    <lineage>
        <taxon>Eukaryota</taxon>
        <taxon>Viridiplantae</taxon>
        <taxon>Streptophyta</taxon>
        <taxon>Embryophyta</taxon>
        <taxon>Tracheophyta</taxon>
        <taxon>Spermatophyta</taxon>
        <taxon>Magnoliopsida</taxon>
        <taxon>eudicotyledons</taxon>
        <taxon>Gunneridae</taxon>
        <taxon>Pentapetalae</taxon>
        <taxon>rosids</taxon>
        <taxon>fabids</taxon>
        <taxon>Fagales</taxon>
        <taxon>Fagaceae</taxon>
        <taxon>Fagus</taxon>
    </lineage>
</organism>
<sequence>MALKILEQKGGDTEDLGAKRCNKGNMMVPARLELSADWASDKDERKSTSGYAFILGGGAVSWCSKKQSCIALSTMESEYVACSAAVQEAVWLRRFLQRLGVTAHAEDAVLLYSDSTSALAYAKDPKYHGKAKHIELRYHYIRDMVSQGEVILQHISTGSMVADPLTKPIARDLFFSHTKSKNRPSHTGDSPWRLDSEQDETFMSFSAKIAN</sequence>
<proteinExistence type="predicted"/>
<dbReference type="EMBL" id="OIVN01002686">
    <property type="protein sequence ID" value="SPD05660.1"/>
    <property type="molecule type" value="Genomic_DNA"/>
</dbReference>